<gene>
    <name evidence="2" type="ORF">KC19_3G243300</name>
</gene>
<dbReference type="Proteomes" id="UP000822688">
    <property type="component" value="Chromosome 3"/>
</dbReference>
<evidence type="ECO:0000313" key="3">
    <source>
        <dbReference type="Proteomes" id="UP000822688"/>
    </source>
</evidence>
<dbReference type="EMBL" id="CM026423">
    <property type="protein sequence ID" value="KAG0584893.1"/>
    <property type="molecule type" value="Genomic_DNA"/>
</dbReference>
<organism evidence="2 3">
    <name type="scientific">Ceratodon purpureus</name>
    <name type="common">Fire moss</name>
    <name type="synonym">Dicranum purpureum</name>
    <dbReference type="NCBI Taxonomy" id="3225"/>
    <lineage>
        <taxon>Eukaryota</taxon>
        <taxon>Viridiplantae</taxon>
        <taxon>Streptophyta</taxon>
        <taxon>Embryophyta</taxon>
        <taxon>Bryophyta</taxon>
        <taxon>Bryophytina</taxon>
        <taxon>Bryopsida</taxon>
        <taxon>Dicranidae</taxon>
        <taxon>Pseudoditrichales</taxon>
        <taxon>Ditrichaceae</taxon>
        <taxon>Ceratodon</taxon>
    </lineage>
</organism>
<keyword evidence="3" id="KW-1185">Reference proteome</keyword>
<evidence type="ECO:0000313" key="2">
    <source>
        <dbReference type="EMBL" id="KAG0584893.1"/>
    </source>
</evidence>
<comment type="caution">
    <text evidence="2">The sequence shown here is derived from an EMBL/GenBank/DDBJ whole genome shotgun (WGS) entry which is preliminary data.</text>
</comment>
<sequence length="125" mass="14088">MPSGALYISYYFGQKTPIVCCKLSKIEMNSIKLLIRRQNLLKIASRTKKIDHGIREFHTSKQNELHASKNQMYSNDYIHAETMYNLTAMTGRNVKFGALVWGGVATGIFVPLIACSFQQRKAKGG</sequence>
<proteinExistence type="predicted"/>
<keyword evidence="1" id="KW-0812">Transmembrane</keyword>
<evidence type="ECO:0000256" key="1">
    <source>
        <dbReference type="SAM" id="Phobius"/>
    </source>
</evidence>
<protein>
    <submittedName>
        <fullName evidence="2">Uncharacterized protein</fullName>
    </submittedName>
</protein>
<name>A0A8T0IR85_CERPU</name>
<keyword evidence="1" id="KW-1133">Transmembrane helix</keyword>
<reference evidence="2" key="1">
    <citation type="submission" date="2020-06" db="EMBL/GenBank/DDBJ databases">
        <title>WGS assembly of Ceratodon purpureus strain R40.</title>
        <authorList>
            <person name="Carey S.B."/>
            <person name="Jenkins J."/>
            <person name="Shu S."/>
            <person name="Lovell J.T."/>
            <person name="Sreedasyam A."/>
            <person name="Maumus F."/>
            <person name="Tiley G.P."/>
            <person name="Fernandez-Pozo N."/>
            <person name="Barry K."/>
            <person name="Chen C."/>
            <person name="Wang M."/>
            <person name="Lipzen A."/>
            <person name="Daum C."/>
            <person name="Saski C.A."/>
            <person name="Payton A.C."/>
            <person name="Mcbreen J.C."/>
            <person name="Conrad R.E."/>
            <person name="Kollar L.M."/>
            <person name="Olsson S."/>
            <person name="Huttunen S."/>
            <person name="Landis J.B."/>
            <person name="Wickett N.J."/>
            <person name="Johnson M.G."/>
            <person name="Rensing S.A."/>
            <person name="Grimwood J."/>
            <person name="Schmutz J."/>
            <person name="Mcdaniel S.F."/>
        </authorList>
    </citation>
    <scope>NUCLEOTIDE SEQUENCE</scope>
    <source>
        <strain evidence="2">R40</strain>
    </source>
</reference>
<accession>A0A8T0IR85</accession>
<feature type="transmembrane region" description="Helical" evidence="1">
    <location>
        <begin position="96"/>
        <end position="117"/>
    </location>
</feature>
<keyword evidence="1" id="KW-0472">Membrane</keyword>
<dbReference type="AlphaFoldDB" id="A0A8T0IR85"/>